<gene>
    <name evidence="4" type="ORF">evm.model.supercontig_25.14</name>
</gene>
<keyword evidence="2" id="KW-0443">Lipid metabolism</keyword>
<dbReference type="InterPro" id="IPR024632">
    <property type="entry name" value="PLipase_D_C"/>
</dbReference>
<dbReference type="Pfam" id="PF12357">
    <property type="entry name" value="PLD_C"/>
    <property type="match status" value="1"/>
</dbReference>
<dbReference type="InterPro" id="IPR015679">
    <property type="entry name" value="PLipase_D_fam"/>
</dbReference>
<dbReference type="GO" id="GO:0005886">
    <property type="term" value="C:plasma membrane"/>
    <property type="evidence" value="ECO:0007669"/>
    <property type="project" value="TreeGrafter"/>
</dbReference>
<dbReference type="PANTHER" id="PTHR18896">
    <property type="entry name" value="PHOSPHOLIPASE D"/>
    <property type="match status" value="1"/>
</dbReference>
<evidence type="ECO:0000256" key="1">
    <source>
        <dbReference type="ARBA" id="ARBA00022737"/>
    </source>
</evidence>
<evidence type="ECO:0000259" key="3">
    <source>
        <dbReference type="Pfam" id="PF12357"/>
    </source>
</evidence>
<dbReference type="AlphaFoldDB" id="A0A4D6D256"/>
<reference evidence="4" key="1">
    <citation type="submission" date="2019-01" db="EMBL/GenBank/DDBJ databases">
        <title>Positional cloning and characterization of the papaya diminutive mutant reveal a truncating mutation in CpMMS19 gene.</title>
        <authorList>
            <person name="Wang Y."/>
            <person name="Singh R."/>
            <person name="Tong E."/>
            <person name="Srinivasan R."/>
            <person name="Sharma A."/>
            <person name="Lin L."/>
            <person name="Manshardt R."/>
            <person name="Chen L.-Y."/>
            <person name="Ming R."/>
            <person name="Yu Q."/>
        </authorList>
    </citation>
    <scope>NUCLEOTIDE SEQUENCE</scope>
    <source>
        <strain evidence="4">Sunup</strain>
    </source>
</reference>
<dbReference type="GO" id="GO:0004630">
    <property type="term" value="F:phospholipase D activity"/>
    <property type="evidence" value="ECO:0007669"/>
    <property type="project" value="TreeGrafter"/>
</dbReference>
<accession>A0A4D6D256</accession>
<organism evidence="4">
    <name type="scientific">Carica papaya</name>
    <name type="common">Papaya</name>
    <dbReference type="NCBI Taxonomy" id="3649"/>
    <lineage>
        <taxon>Eukaryota</taxon>
        <taxon>Viridiplantae</taxon>
        <taxon>Streptophyta</taxon>
        <taxon>Embryophyta</taxon>
        <taxon>Tracheophyta</taxon>
        <taxon>Spermatophyta</taxon>
        <taxon>Magnoliopsida</taxon>
        <taxon>eudicotyledons</taxon>
        <taxon>Gunneridae</taxon>
        <taxon>Pentapetalae</taxon>
        <taxon>rosids</taxon>
        <taxon>malvids</taxon>
        <taxon>Brassicales</taxon>
        <taxon>Caricaceae</taxon>
        <taxon>Carica</taxon>
    </lineage>
</organism>
<evidence type="ECO:0000256" key="2">
    <source>
        <dbReference type="ARBA" id="ARBA00023098"/>
    </source>
</evidence>
<dbReference type="EMBL" id="MK431151">
    <property type="protein sequence ID" value="QBY97807.1"/>
    <property type="molecule type" value="Genomic_DNA"/>
</dbReference>
<sequence length="143" mass="15999">MSPWVEHTGMVDNLFKEPGSLACVSVNRIGEDNWEKFTNNDFSKLQGHLLKYPLAVDKNGKVSPLPGFETFLDVGGKKHMPGDTYQKDAREPESTIRTSKWPASTYEFHCNAPTFRKTTKKGFPDMLDEGSCDGESSLLAVIR</sequence>
<feature type="domain" description="Phospholipase D C-terminal" evidence="3">
    <location>
        <begin position="12"/>
        <end position="77"/>
    </location>
</feature>
<proteinExistence type="predicted"/>
<dbReference type="PANTHER" id="PTHR18896:SF60">
    <property type="entry name" value="PHOSPHOLIPASE D"/>
    <property type="match status" value="1"/>
</dbReference>
<keyword evidence="1" id="KW-0677">Repeat</keyword>
<protein>
    <submittedName>
        <fullName evidence="4">Phospholipase D delta-like</fullName>
    </submittedName>
</protein>
<evidence type="ECO:0000313" key="4">
    <source>
        <dbReference type="EMBL" id="QBY97807.1"/>
    </source>
</evidence>
<dbReference type="GO" id="GO:0009395">
    <property type="term" value="P:phospholipid catabolic process"/>
    <property type="evidence" value="ECO:0007669"/>
    <property type="project" value="TreeGrafter"/>
</dbReference>
<name>A0A4D6D256_CARPA</name>